<comment type="caution">
    <text evidence="6">The sequence shown here is derived from an EMBL/GenBank/DDBJ whole genome shotgun (WGS) entry which is preliminary data.</text>
</comment>
<evidence type="ECO:0000259" key="5">
    <source>
        <dbReference type="PROSITE" id="PS51387"/>
    </source>
</evidence>
<evidence type="ECO:0000256" key="2">
    <source>
        <dbReference type="ARBA" id="ARBA00022630"/>
    </source>
</evidence>
<proteinExistence type="inferred from homology"/>
<dbReference type="Pfam" id="PF01565">
    <property type="entry name" value="FAD_binding_4"/>
    <property type="match status" value="1"/>
</dbReference>
<dbReference type="VEuPathDB" id="FungiDB:MMYC01_209165"/>
<gene>
    <name evidence="6" type="ORF">MMYC01_209165</name>
</gene>
<dbReference type="AlphaFoldDB" id="A0A175VUT2"/>
<dbReference type="PROSITE" id="PS51387">
    <property type="entry name" value="FAD_PCMH"/>
    <property type="match status" value="1"/>
</dbReference>
<protein>
    <submittedName>
        <fullName evidence="6">6-hydroxy-D-nicotine oxidase</fullName>
    </submittedName>
</protein>
<dbReference type="InterPro" id="IPR006094">
    <property type="entry name" value="Oxid_FAD_bind_N"/>
</dbReference>
<evidence type="ECO:0000256" key="1">
    <source>
        <dbReference type="ARBA" id="ARBA00005466"/>
    </source>
</evidence>
<name>A0A175VUT2_9PEZI</name>
<dbReference type="Proteomes" id="UP000078237">
    <property type="component" value="Unassembled WGS sequence"/>
</dbReference>
<keyword evidence="3" id="KW-0274">FAD</keyword>
<dbReference type="Gene3D" id="3.40.462.20">
    <property type="match status" value="1"/>
</dbReference>
<dbReference type="InterPro" id="IPR016169">
    <property type="entry name" value="FAD-bd_PCMH_sub2"/>
</dbReference>
<evidence type="ECO:0000313" key="6">
    <source>
        <dbReference type="EMBL" id="KXX75015.1"/>
    </source>
</evidence>
<keyword evidence="7" id="KW-1185">Reference proteome</keyword>
<dbReference type="PANTHER" id="PTHR42973:SF7">
    <property type="entry name" value="FAD-BINDING PCMH-TYPE DOMAIN-CONTAINING PROTEIN"/>
    <property type="match status" value="1"/>
</dbReference>
<dbReference type="PANTHER" id="PTHR42973">
    <property type="entry name" value="BINDING OXIDOREDUCTASE, PUTATIVE (AFU_ORTHOLOGUE AFUA_1G17690)-RELATED"/>
    <property type="match status" value="1"/>
</dbReference>
<dbReference type="SUPFAM" id="SSF56176">
    <property type="entry name" value="FAD-binding/transporter-associated domain-like"/>
    <property type="match status" value="1"/>
</dbReference>
<keyword evidence="2" id="KW-0285">Flavoprotein</keyword>
<feature type="domain" description="FAD-binding PCMH-type" evidence="5">
    <location>
        <begin position="60"/>
        <end position="239"/>
    </location>
</feature>
<evidence type="ECO:0000256" key="4">
    <source>
        <dbReference type="ARBA" id="ARBA00023002"/>
    </source>
</evidence>
<dbReference type="Gene3D" id="3.30.43.10">
    <property type="entry name" value="Uridine Diphospho-n-acetylenolpyruvylglucosamine Reductase, domain 2"/>
    <property type="match status" value="1"/>
</dbReference>
<dbReference type="InterPro" id="IPR036318">
    <property type="entry name" value="FAD-bd_PCMH-like_sf"/>
</dbReference>
<dbReference type="Gene3D" id="3.30.465.10">
    <property type="match status" value="1"/>
</dbReference>
<dbReference type="InterPro" id="IPR012951">
    <property type="entry name" value="BBE"/>
</dbReference>
<reference evidence="6 7" key="1">
    <citation type="journal article" date="2016" name="Genome Announc.">
        <title>Genome Sequence of Madurella mycetomatis mm55, Isolated from a Human Mycetoma Case in Sudan.</title>
        <authorList>
            <person name="Smit S."/>
            <person name="Derks M.F."/>
            <person name="Bervoets S."/>
            <person name="Fahal A."/>
            <person name="van Leeuwen W."/>
            <person name="van Belkum A."/>
            <person name="van de Sande W.W."/>
        </authorList>
    </citation>
    <scope>NUCLEOTIDE SEQUENCE [LARGE SCALE GENOMIC DNA]</scope>
    <source>
        <strain evidence="7">mm55</strain>
    </source>
</reference>
<organism evidence="6 7">
    <name type="scientific">Madurella mycetomatis</name>
    <dbReference type="NCBI Taxonomy" id="100816"/>
    <lineage>
        <taxon>Eukaryota</taxon>
        <taxon>Fungi</taxon>
        <taxon>Dikarya</taxon>
        <taxon>Ascomycota</taxon>
        <taxon>Pezizomycotina</taxon>
        <taxon>Sordariomycetes</taxon>
        <taxon>Sordariomycetidae</taxon>
        <taxon>Sordariales</taxon>
        <taxon>Sordariales incertae sedis</taxon>
        <taxon>Madurella</taxon>
    </lineage>
</organism>
<dbReference type="InterPro" id="IPR050416">
    <property type="entry name" value="FAD-linked_Oxidoreductase"/>
</dbReference>
<keyword evidence="4" id="KW-0560">Oxidoreductase</keyword>
<dbReference type="OrthoDB" id="407275at2759"/>
<evidence type="ECO:0000313" key="7">
    <source>
        <dbReference type="Proteomes" id="UP000078237"/>
    </source>
</evidence>
<dbReference type="InterPro" id="IPR016166">
    <property type="entry name" value="FAD-bd_PCMH"/>
</dbReference>
<sequence>MASEVTSAGRNQPLPGASREQLAADAPELLPLLDACTSILIYTQSVPTFHDVWLGPNCRYSTYPRAIVCPRSDTEVARLLRLSSGLGPESPTGTRLPITVRGGAHDSFGRSTLADGIVLDTRHLDTIALAADKKTVRVGAGVLGGELLDFLAPHGVFAPAGYCSTVGYTGWCLGGGFGVYTASYGAGAEGVVGARLVTADGRVVDTDHGDDPELLWGLRGAGNGNFGVVVEVRAKVYPEPKILGGYVGYPNDEAERLLELFGTCYENQIPDEFNGDIIWAPIPDIGPVVSFMFVWTPKDGRDLRAGWAYLEKLKGLGTVVQNTVEETTPAGFLETLDGTFKDFTGAPFYVLSPTVARHTREFGHIIASRPVLLNGHVVGGTHFVHGVFEKHNPNVVLPNTRHITITLFGAAEKHHDNGGPEMAAVRDWVDGFVADVEAAGIALPPSYVSFSPSDIDIDAFYGEENADRLRALKARYDPSNLFALAYPSIKPRA</sequence>
<dbReference type="InterPro" id="IPR016167">
    <property type="entry name" value="FAD-bd_PCMH_sub1"/>
</dbReference>
<dbReference type="Pfam" id="PF08031">
    <property type="entry name" value="BBE"/>
    <property type="match status" value="1"/>
</dbReference>
<evidence type="ECO:0000256" key="3">
    <source>
        <dbReference type="ARBA" id="ARBA00022827"/>
    </source>
</evidence>
<dbReference type="GO" id="GO:0071949">
    <property type="term" value="F:FAD binding"/>
    <property type="evidence" value="ECO:0007669"/>
    <property type="project" value="InterPro"/>
</dbReference>
<comment type="similarity">
    <text evidence="1">Belongs to the oxygen-dependent FAD-linked oxidoreductase family.</text>
</comment>
<accession>A0A175VUT2</accession>
<dbReference type="GO" id="GO:0016491">
    <property type="term" value="F:oxidoreductase activity"/>
    <property type="evidence" value="ECO:0007669"/>
    <property type="project" value="UniProtKB-KW"/>
</dbReference>
<dbReference type="EMBL" id="LCTW02000301">
    <property type="protein sequence ID" value="KXX75015.1"/>
    <property type="molecule type" value="Genomic_DNA"/>
</dbReference>